<evidence type="ECO:0000259" key="7">
    <source>
        <dbReference type="Pfam" id="PF02668"/>
    </source>
</evidence>
<proteinExistence type="inferred from homology"/>
<dbReference type="SUPFAM" id="SSF51197">
    <property type="entry name" value="Clavaminate synthase-like"/>
    <property type="match status" value="1"/>
</dbReference>
<evidence type="ECO:0000256" key="6">
    <source>
        <dbReference type="SAM" id="MobiDB-lite"/>
    </source>
</evidence>
<dbReference type="PANTHER" id="PTHR43779">
    <property type="entry name" value="DIOXYGENASE RV0097-RELATED"/>
    <property type="match status" value="1"/>
</dbReference>
<feature type="region of interest" description="Disordered" evidence="6">
    <location>
        <begin position="104"/>
        <end position="129"/>
    </location>
</feature>
<dbReference type="Proteomes" id="UP000481858">
    <property type="component" value="Unassembled WGS sequence"/>
</dbReference>
<dbReference type="EMBL" id="WUBL01000126">
    <property type="protein sequence ID" value="KAF2965101.1"/>
    <property type="molecule type" value="Genomic_DNA"/>
</dbReference>
<dbReference type="InterPro" id="IPR051178">
    <property type="entry name" value="TfdA_dioxygenase"/>
</dbReference>
<comment type="caution">
    <text evidence="8">The sequence shown here is derived from an EMBL/GenBank/DDBJ whole genome shotgun (WGS) entry which is preliminary data.</text>
</comment>
<dbReference type="GO" id="GO:0051213">
    <property type="term" value="F:dioxygenase activity"/>
    <property type="evidence" value="ECO:0007669"/>
    <property type="project" value="UniProtKB-KW"/>
</dbReference>
<evidence type="ECO:0000313" key="9">
    <source>
        <dbReference type="Proteomes" id="UP000481858"/>
    </source>
</evidence>
<feature type="domain" description="TauD/TfdA-like" evidence="7">
    <location>
        <begin position="17"/>
        <end position="348"/>
    </location>
</feature>
<keyword evidence="5" id="KW-0408">Iron</keyword>
<name>A0A7C8IJF3_9PEZI</name>
<dbReference type="GO" id="GO:0046872">
    <property type="term" value="F:metal ion binding"/>
    <property type="evidence" value="ECO:0007669"/>
    <property type="project" value="UniProtKB-KW"/>
</dbReference>
<dbReference type="InterPro" id="IPR042098">
    <property type="entry name" value="TauD-like_sf"/>
</dbReference>
<reference evidence="8 9" key="1">
    <citation type="submission" date="2019-12" db="EMBL/GenBank/DDBJ databases">
        <title>Draft genome sequence of the ascomycete Xylaria multiplex DSM 110363.</title>
        <authorList>
            <person name="Buettner E."/>
            <person name="Kellner H."/>
        </authorList>
    </citation>
    <scope>NUCLEOTIDE SEQUENCE [LARGE SCALE GENOMIC DNA]</scope>
    <source>
        <strain evidence="8 9">DSM 110363</strain>
    </source>
</reference>
<dbReference type="InterPro" id="IPR003819">
    <property type="entry name" value="TauD/TfdA-like"/>
</dbReference>
<keyword evidence="2" id="KW-0479">Metal-binding</keyword>
<accession>A0A7C8IJF3</accession>
<evidence type="ECO:0000313" key="8">
    <source>
        <dbReference type="EMBL" id="KAF2965101.1"/>
    </source>
</evidence>
<evidence type="ECO:0000256" key="1">
    <source>
        <dbReference type="ARBA" id="ARBA00005896"/>
    </source>
</evidence>
<comment type="similarity">
    <text evidence="1">Belongs to the TfdA dioxygenase family.</text>
</comment>
<evidence type="ECO:0000256" key="5">
    <source>
        <dbReference type="ARBA" id="ARBA00023004"/>
    </source>
</evidence>
<keyword evidence="3" id="KW-0223">Dioxygenase</keyword>
<keyword evidence="9" id="KW-1185">Reference proteome</keyword>
<gene>
    <name evidence="8" type="ORF">GQX73_g8488</name>
</gene>
<evidence type="ECO:0000256" key="2">
    <source>
        <dbReference type="ARBA" id="ARBA00022723"/>
    </source>
</evidence>
<keyword evidence="4" id="KW-0560">Oxidoreductase</keyword>
<organism evidence="8 9">
    <name type="scientific">Xylaria multiplex</name>
    <dbReference type="NCBI Taxonomy" id="323545"/>
    <lineage>
        <taxon>Eukaryota</taxon>
        <taxon>Fungi</taxon>
        <taxon>Dikarya</taxon>
        <taxon>Ascomycota</taxon>
        <taxon>Pezizomycotina</taxon>
        <taxon>Sordariomycetes</taxon>
        <taxon>Xylariomycetidae</taxon>
        <taxon>Xylariales</taxon>
        <taxon>Xylariaceae</taxon>
        <taxon>Xylaria</taxon>
    </lineage>
</organism>
<evidence type="ECO:0000256" key="4">
    <source>
        <dbReference type="ARBA" id="ARBA00023002"/>
    </source>
</evidence>
<dbReference type="OrthoDB" id="5818554at2759"/>
<sequence>MPGLVQEEKQPFKTFQVKELHPTFAAEITGVSFDDVSEEQFSEILAAMAKYGVCVFRKTGLSDAEHVSFSRRFGELDNIRRYLPNGRKPRYGFYELFDAGNVSVEPSSSSPANGDAEPRPLDPSSIRAHTSRGNGLFHADSSFNPRRASFSLLRAAQLPPPGTGADTLFADSRTAAEELEDELVELLAGGEVNVKGLKNGNENGEKGLVGAHSIMHSRKLGSPEFFADLDPTVAPMYRHRILQKHEPSGRMNLFVGAHLHHIEATPEETASNAEVQDETQKLGTGKEMPDSWVLVQKLNAHATQEKYVVTVPWVDPTDLIIWDNRAVLHRSGSGTFEGKYIRDLRRTTVHDDSSTAWGVNDASAPFPSSFTPSSFIPGDRVA</sequence>
<dbReference type="PANTHER" id="PTHR43779:SF3">
    <property type="entry name" value="(3R)-3-[(CARBOXYMETHYL)AMINO]FATTY ACID OXYGENASE_DECARBOXYLASE"/>
    <property type="match status" value="1"/>
</dbReference>
<dbReference type="Pfam" id="PF02668">
    <property type="entry name" value="TauD"/>
    <property type="match status" value="1"/>
</dbReference>
<dbReference type="InParanoid" id="A0A7C8IJF3"/>
<protein>
    <recommendedName>
        <fullName evidence="7">TauD/TfdA-like domain-containing protein</fullName>
    </recommendedName>
</protein>
<evidence type="ECO:0000256" key="3">
    <source>
        <dbReference type="ARBA" id="ARBA00022964"/>
    </source>
</evidence>
<dbReference type="Gene3D" id="3.60.130.10">
    <property type="entry name" value="Clavaminate synthase-like"/>
    <property type="match status" value="1"/>
</dbReference>
<dbReference type="AlphaFoldDB" id="A0A7C8IJF3"/>